<sequence>MQKVLPDGATIAPIILASDKTLLSQFQGDKSVWPVYMSIGVDMVCADSWIWCVYLILVAYVADFPEQCLVSCCEENHCPKCIVGANKQGYVLDSVMRDPEPMKDILQRRKNGQHPPELEENGLT</sequence>
<organism evidence="2 3">
    <name type="scientific">Suillus fuscotomentosus</name>
    <dbReference type="NCBI Taxonomy" id="1912939"/>
    <lineage>
        <taxon>Eukaryota</taxon>
        <taxon>Fungi</taxon>
        <taxon>Dikarya</taxon>
        <taxon>Basidiomycota</taxon>
        <taxon>Agaricomycotina</taxon>
        <taxon>Agaricomycetes</taxon>
        <taxon>Agaricomycetidae</taxon>
        <taxon>Boletales</taxon>
        <taxon>Suillineae</taxon>
        <taxon>Suillaceae</taxon>
        <taxon>Suillus</taxon>
    </lineage>
</organism>
<dbReference type="Proteomes" id="UP001195769">
    <property type="component" value="Unassembled WGS sequence"/>
</dbReference>
<feature type="region of interest" description="Disordered" evidence="1">
    <location>
        <begin position="103"/>
        <end position="124"/>
    </location>
</feature>
<evidence type="ECO:0000313" key="2">
    <source>
        <dbReference type="EMBL" id="KAG1907532.1"/>
    </source>
</evidence>
<dbReference type="GeneID" id="64658192"/>
<dbReference type="InterPro" id="IPR041078">
    <property type="entry name" value="Plavaka"/>
</dbReference>
<proteinExistence type="predicted"/>
<keyword evidence="3" id="KW-1185">Reference proteome</keyword>
<comment type="caution">
    <text evidence="2">The sequence shown here is derived from an EMBL/GenBank/DDBJ whole genome shotgun (WGS) entry which is preliminary data.</text>
</comment>
<dbReference type="AlphaFoldDB" id="A0AAD4EK07"/>
<accession>A0AAD4EK07</accession>
<evidence type="ECO:0000256" key="1">
    <source>
        <dbReference type="SAM" id="MobiDB-lite"/>
    </source>
</evidence>
<dbReference type="EMBL" id="JABBWK010000002">
    <property type="protein sequence ID" value="KAG1907532.1"/>
    <property type="molecule type" value="Genomic_DNA"/>
</dbReference>
<name>A0AAD4EK07_9AGAM</name>
<dbReference type="RefSeq" id="XP_041233107.1">
    <property type="nucleotide sequence ID" value="XM_041363894.1"/>
</dbReference>
<dbReference type="Pfam" id="PF18759">
    <property type="entry name" value="Plavaka"/>
    <property type="match status" value="1"/>
</dbReference>
<reference evidence="2" key="1">
    <citation type="journal article" date="2020" name="New Phytol.">
        <title>Comparative genomics reveals dynamic genome evolution in host specialist ectomycorrhizal fungi.</title>
        <authorList>
            <person name="Lofgren L.A."/>
            <person name="Nguyen N.H."/>
            <person name="Vilgalys R."/>
            <person name="Ruytinx J."/>
            <person name="Liao H.L."/>
            <person name="Branco S."/>
            <person name="Kuo A."/>
            <person name="LaButti K."/>
            <person name="Lipzen A."/>
            <person name="Andreopoulos W."/>
            <person name="Pangilinan J."/>
            <person name="Riley R."/>
            <person name="Hundley H."/>
            <person name="Na H."/>
            <person name="Barry K."/>
            <person name="Grigoriev I.V."/>
            <person name="Stajich J.E."/>
            <person name="Kennedy P.G."/>
        </authorList>
    </citation>
    <scope>NUCLEOTIDE SEQUENCE</scope>
    <source>
        <strain evidence="2">FC203</strain>
    </source>
</reference>
<evidence type="ECO:0000313" key="3">
    <source>
        <dbReference type="Proteomes" id="UP001195769"/>
    </source>
</evidence>
<gene>
    <name evidence="2" type="ORF">F5891DRAFT_1124469</name>
</gene>
<protein>
    <submittedName>
        <fullName evidence="2">Uncharacterized protein</fullName>
    </submittedName>
</protein>